<dbReference type="Pfam" id="PF00664">
    <property type="entry name" value="ABC_membrane"/>
    <property type="match status" value="1"/>
</dbReference>
<gene>
    <name evidence="14" type="ORF">PFL1_03934</name>
</gene>
<dbReference type="PROSITE" id="PS50893">
    <property type="entry name" value="ABC_TRANSPORTER_2"/>
    <property type="match status" value="1"/>
</dbReference>
<dbReference type="GeneID" id="19318041"/>
<evidence type="ECO:0000259" key="13">
    <source>
        <dbReference type="PROSITE" id="PS50929"/>
    </source>
</evidence>
<feature type="transmembrane region" description="Helical" evidence="11">
    <location>
        <begin position="200"/>
        <end position="224"/>
    </location>
</feature>
<sequence length="1195" mass="128217">MSLPVAAMAAQRGPSYDVALTALRILQPSLILVVLLVSLLSRPTRNFFKGLYSYSDHDAAYSSLEQADETPSSAAEPQPTPVVVPVRSRRRFLTQAMILGLATTYAVSGVLIILRGVIPPKQWQPDLPLWGAVDIQSLGGLLGWGLVAVALLWEEKQRGRGTYGRGKAFFASLAGALVDCALVILYAIPKERRDLPHTSGWTIGQLALVILRLLLLYPVLIVALSWDRTRFVRASELAGSSQPGSASQAADERSSLLQPPASTAAAAATSYGAASNGTANPAAATPAAAAAKSATASGSQTPNRDPNASMGLSVAAQPPPPTMAVFFQRIRTLFPYLWPSKSFKLQSIAVFCVALLFFGRVVNFFTPLTLGEVVDDLGRGASPWFHIVAYAVLKMMQGTGGLINTLQNILWVPVEQYSDRQMSLMAFNHLLNLSMAFHTRRKTGEILRILDRGAAVNNFFQYLLFSLLPVFIDIAVAMIYMTRVFSWGTGLALFVVMVVYTWVSVALTTWRTQLRRNMNNKDSICRAISADVLINYETVKCYSNESYEAERFRSAMQDYQRHEFQVIGSLNTLNLCQNLILSFGTLFSVMLVARDVVRGAVSTAQFVVFVTYLQQVYGPLSMLGTLYRVVSNNLVDTDKLMALLQEQTEIKDAPDAKDLVVTDGVIEFDNVRFSYDGKVEALKGLSFKIDRRSSVALVGESGAGKSSVLRLLYRFYDIDSGRILIDGQDIRKVTQKSLRRAIGVVPQEPSLFNTDIRHNILYGNPKASDEAVEAAALAAQIHDRILSFPDGYSTVVGERGVRLSGGEKQRVAIARTILKNPPILLLDEATSALDSQTERQLQGALNTVMEGRSSLSIAHRLGTIINVDTIIVMDAGVVVESGSHAELLAKGGRYSKMWEQQIKTQKEQEAASAAMEQAEAKKDGSDSDETPGGGGDQPEAPAGMLGIVPPSQTGEAENPIRDAAVTAGTADDAETASQAHEGGDAAAATQGEVAAAASLAQKTVPDVTPAQEANEDGAASAAADAETKHAASAPSQAPQTPARSSSRPTTDASGANGQAEEEQPAAASPSSSPSSPKKLRQRVASFLRRDGNGAAAAEVQKSIEGTMAAQTQPSAPDAARLQASAADLGSAQTSPNPDSVGSQSPMLGEDGAETGRSQAEKRRLQNQKKNRKKKERERRQREASKAASSQGEETK</sequence>
<dbReference type="InterPro" id="IPR017871">
    <property type="entry name" value="ABC_transporter-like_CS"/>
</dbReference>
<dbReference type="SMART" id="SM00382">
    <property type="entry name" value="AAA"/>
    <property type="match status" value="1"/>
</dbReference>
<comment type="subcellular location">
    <subcellularLocation>
        <location evidence="1">Membrane</location>
        <topology evidence="1">Multi-pass membrane protein</topology>
    </subcellularLocation>
</comment>
<dbReference type="Gene3D" id="3.40.50.300">
    <property type="entry name" value="P-loop containing nucleotide triphosphate hydrolases"/>
    <property type="match status" value="1"/>
</dbReference>
<feature type="transmembrane region" description="Helical" evidence="11">
    <location>
        <begin position="459"/>
        <end position="481"/>
    </location>
</feature>
<dbReference type="AlphaFoldDB" id="A0A061HDD3"/>
<evidence type="ECO:0000256" key="5">
    <source>
        <dbReference type="ARBA" id="ARBA00022792"/>
    </source>
</evidence>
<feature type="compositionally biased region" description="Polar residues" evidence="10">
    <location>
        <begin position="1047"/>
        <end position="1056"/>
    </location>
</feature>
<keyword evidence="2" id="KW-0813">Transport</keyword>
<dbReference type="PROSITE" id="PS00211">
    <property type="entry name" value="ABC_TRANSPORTER_1"/>
    <property type="match status" value="1"/>
</dbReference>
<evidence type="ECO:0000256" key="10">
    <source>
        <dbReference type="SAM" id="MobiDB-lite"/>
    </source>
</evidence>
<evidence type="ECO:0000256" key="9">
    <source>
        <dbReference type="ARBA" id="ARBA00024363"/>
    </source>
</evidence>
<dbReference type="GO" id="GO:0140359">
    <property type="term" value="F:ABC-type transporter activity"/>
    <property type="evidence" value="ECO:0007669"/>
    <property type="project" value="InterPro"/>
</dbReference>
<protein>
    <submittedName>
        <fullName evidence="14">Uncharacterized protein</fullName>
    </submittedName>
</protein>
<evidence type="ECO:0000256" key="2">
    <source>
        <dbReference type="ARBA" id="ARBA00022448"/>
    </source>
</evidence>
<feature type="transmembrane region" description="Helical" evidence="11">
    <location>
        <begin position="348"/>
        <end position="366"/>
    </location>
</feature>
<evidence type="ECO:0000256" key="1">
    <source>
        <dbReference type="ARBA" id="ARBA00004141"/>
    </source>
</evidence>
<proteinExistence type="inferred from homology"/>
<dbReference type="eggNOG" id="KOG0056">
    <property type="taxonomic scope" value="Eukaryota"/>
</dbReference>
<accession>A0A061HDD3</accession>
<keyword evidence="6" id="KW-0067">ATP-binding</keyword>
<dbReference type="RefSeq" id="XP_007879648.1">
    <property type="nucleotide sequence ID" value="XM_007881457.1"/>
</dbReference>
<evidence type="ECO:0000256" key="4">
    <source>
        <dbReference type="ARBA" id="ARBA00022741"/>
    </source>
</evidence>
<dbReference type="PANTHER" id="PTHR24221">
    <property type="entry name" value="ATP-BINDING CASSETTE SUB-FAMILY B"/>
    <property type="match status" value="1"/>
</dbReference>
<dbReference type="GO" id="GO:0000041">
    <property type="term" value="P:transition metal ion transport"/>
    <property type="evidence" value="ECO:0007669"/>
    <property type="project" value="UniProtKB-ARBA"/>
</dbReference>
<dbReference type="PROSITE" id="PS50929">
    <property type="entry name" value="ABC_TM1F"/>
    <property type="match status" value="1"/>
</dbReference>
<dbReference type="SUPFAM" id="SSF52540">
    <property type="entry name" value="P-loop containing nucleoside triphosphate hydrolases"/>
    <property type="match status" value="1"/>
</dbReference>
<dbReference type="OrthoDB" id="6500128at2759"/>
<evidence type="ECO:0000256" key="6">
    <source>
        <dbReference type="ARBA" id="ARBA00022840"/>
    </source>
</evidence>
<dbReference type="Proteomes" id="UP000053664">
    <property type="component" value="Unassembled WGS sequence"/>
</dbReference>
<feature type="region of interest" description="Disordered" evidence="10">
    <location>
        <begin position="291"/>
        <end position="314"/>
    </location>
</feature>
<feature type="transmembrane region" description="Helical" evidence="11">
    <location>
        <begin position="168"/>
        <end position="188"/>
    </location>
</feature>
<dbReference type="GO" id="GO:0016020">
    <property type="term" value="C:membrane"/>
    <property type="evidence" value="ECO:0007669"/>
    <property type="project" value="UniProtKB-SubCell"/>
</dbReference>
<evidence type="ECO:0000256" key="11">
    <source>
        <dbReference type="SAM" id="Phobius"/>
    </source>
</evidence>
<dbReference type="InterPro" id="IPR003593">
    <property type="entry name" value="AAA+_ATPase"/>
</dbReference>
<dbReference type="HOGENOM" id="CLU_000604_6_4_1"/>
<dbReference type="InterPro" id="IPR039421">
    <property type="entry name" value="Type_1_exporter"/>
</dbReference>
<evidence type="ECO:0000313" key="14">
    <source>
        <dbReference type="EMBL" id="EPQ28631.1"/>
    </source>
</evidence>
<reference evidence="14 15" key="1">
    <citation type="journal article" date="2013" name="Plant Cell">
        <title>The transition from a phytopathogenic smut ancestor to an anamorphic biocontrol agent deciphered by comparative whole-genome analysis.</title>
        <authorList>
            <person name="Lefebvre F."/>
            <person name="Joly D.L."/>
            <person name="Labbe C."/>
            <person name="Teichmann B."/>
            <person name="Linning R."/>
            <person name="Belzile F."/>
            <person name="Bakkeren G."/>
            <person name="Belanger R.R."/>
        </authorList>
    </citation>
    <scope>NUCLEOTIDE SEQUENCE [LARGE SCALE GENOMIC DNA]</scope>
    <source>
        <strain evidence="14 15">PF-1</strain>
    </source>
</reference>
<dbReference type="SUPFAM" id="SSF90123">
    <property type="entry name" value="ABC transporter transmembrane region"/>
    <property type="match status" value="1"/>
</dbReference>
<evidence type="ECO:0000259" key="12">
    <source>
        <dbReference type="PROSITE" id="PS50893"/>
    </source>
</evidence>
<feature type="domain" description="ABC transmembrane type-1" evidence="13">
    <location>
        <begin position="350"/>
        <end position="632"/>
    </location>
</feature>
<feature type="compositionally biased region" description="Low complexity" evidence="10">
    <location>
        <begin position="1010"/>
        <end position="1046"/>
    </location>
</feature>
<evidence type="ECO:0000256" key="3">
    <source>
        <dbReference type="ARBA" id="ARBA00022692"/>
    </source>
</evidence>
<feature type="domain" description="ABC transporter" evidence="12">
    <location>
        <begin position="666"/>
        <end position="900"/>
    </location>
</feature>
<feature type="compositionally biased region" description="Basic residues" evidence="10">
    <location>
        <begin position="1164"/>
        <end position="1176"/>
    </location>
</feature>
<dbReference type="PANTHER" id="PTHR24221:SF648">
    <property type="entry name" value="ABC-TYPE TRANSPORTER ATR1"/>
    <property type="match status" value="1"/>
</dbReference>
<dbReference type="Pfam" id="PF00005">
    <property type="entry name" value="ABC_tran"/>
    <property type="match status" value="1"/>
</dbReference>
<feature type="compositionally biased region" description="Low complexity" evidence="10">
    <location>
        <begin position="1064"/>
        <end position="1076"/>
    </location>
</feature>
<feature type="transmembrane region" description="Helical" evidence="11">
    <location>
        <begin position="487"/>
        <end position="510"/>
    </location>
</feature>
<dbReference type="FunFam" id="3.40.50.300:FF:000186">
    <property type="entry name" value="ATP-binding cassette sub-family B member 7, mitochondrial"/>
    <property type="match status" value="1"/>
</dbReference>
<dbReference type="GO" id="GO:0016887">
    <property type="term" value="F:ATP hydrolysis activity"/>
    <property type="evidence" value="ECO:0007669"/>
    <property type="project" value="InterPro"/>
</dbReference>
<comment type="similarity">
    <text evidence="9">Belongs to the ABC transporter superfamily. ABCB family. Heavy Metal importer (TC 3.A.1.210) subfamily.</text>
</comment>
<dbReference type="InterPro" id="IPR003439">
    <property type="entry name" value="ABC_transporter-like_ATP-bd"/>
</dbReference>
<evidence type="ECO:0000256" key="7">
    <source>
        <dbReference type="ARBA" id="ARBA00022989"/>
    </source>
</evidence>
<keyword evidence="5" id="KW-0496">Mitochondrion</keyword>
<keyword evidence="4" id="KW-0547">Nucleotide-binding</keyword>
<organism evidence="14 15">
    <name type="scientific">Pseudozyma flocculosa PF-1</name>
    <dbReference type="NCBI Taxonomy" id="1277687"/>
    <lineage>
        <taxon>Eukaryota</taxon>
        <taxon>Fungi</taxon>
        <taxon>Dikarya</taxon>
        <taxon>Basidiomycota</taxon>
        <taxon>Ustilaginomycotina</taxon>
        <taxon>Ustilaginomycetes</taxon>
        <taxon>Ustilaginales</taxon>
        <taxon>Ustilaginaceae</taxon>
        <taxon>Pseudozyma</taxon>
    </lineage>
</organism>
<feature type="region of interest" description="Disordered" evidence="10">
    <location>
        <begin position="969"/>
        <end position="1195"/>
    </location>
</feature>
<dbReference type="InterPro" id="IPR027417">
    <property type="entry name" value="P-loop_NTPase"/>
</dbReference>
<feature type="transmembrane region" description="Helical" evidence="11">
    <location>
        <begin position="130"/>
        <end position="153"/>
    </location>
</feature>
<feature type="transmembrane region" description="Helical" evidence="11">
    <location>
        <begin position="96"/>
        <end position="118"/>
    </location>
</feature>
<dbReference type="InterPro" id="IPR036640">
    <property type="entry name" value="ABC1_TM_sf"/>
</dbReference>
<keyword evidence="5" id="KW-0999">Mitochondrion inner membrane</keyword>
<feature type="region of interest" description="Disordered" evidence="10">
    <location>
        <begin position="905"/>
        <end position="956"/>
    </location>
</feature>
<dbReference type="CDD" id="cd18583">
    <property type="entry name" value="ABC_6TM_HMT1"/>
    <property type="match status" value="1"/>
</dbReference>
<dbReference type="KEGG" id="pfp:PFL1_03934"/>
<feature type="transmembrane region" description="Helical" evidence="11">
    <location>
        <begin position="20"/>
        <end position="40"/>
    </location>
</feature>
<dbReference type="EMBL" id="KE361634">
    <property type="protein sequence ID" value="EPQ28631.1"/>
    <property type="molecule type" value="Genomic_DNA"/>
</dbReference>
<feature type="compositionally biased region" description="Low complexity" evidence="10">
    <location>
        <begin position="985"/>
        <end position="997"/>
    </location>
</feature>
<keyword evidence="8 11" id="KW-0472">Membrane</keyword>
<dbReference type="Gene3D" id="1.20.1560.10">
    <property type="entry name" value="ABC transporter type 1, transmembrane domain"/>
    <property type="match status" value="1"/>
</dbReference>
<evidence type="ECO:0000256" key="8">
    <source>
        <dbReference type="ARBA" id="ARBA00023136"/>
    </source>
</evidence>
<evidence type="ECO:0000313" key="15">
    <source>
        <dbReference type="Proteomes" id="UP000053664"/>
    </source>
</evidence>
<keyword evidence="3 11" id="KW-0812">Transmembrane</keyword>
<dbReference type="InterPro" id="IPR011527">
    <property type="entry name" value="ABC1_TM_dom"/>
</dbReference>
<feature type="compositionally biased region" description="Polar residues" evidence="10">
    <location>
        <begin position="1130"/>
        <end position="1145"/>
    </location>
</feature>
<feature type="compositionally biased region" description="Low complexity" evidence="10">
    <location>
        <begin position="1185"/>
        <end position="1195"/>
    </location>
</feature>
<dbReference type="GO" id="GO:0005524">
    <property type="term" value="F:ATP binding"/>
    <property type="evidence" value="ECO:0007669"/>
    <property type="project" value="UniProtKB-KW"/>
</dbReference>
<name>A0A061HDD3_9BASI</name>
<keyword evidence="7 11" id="KW-1133">Transmembrane helix</keyword>